<protein>
    <submittedName>
        <fullName evidence="2">Uncharacterized protein</fullName>
    </submittedName>
</protein>
<sequence>MASTIRVPTELYQTLQEIKLSLESKHFSAAPTMQDLVSVSVKRFIRDWNNPNQQKEMIEELLQNRQDSRSKMGRRKDSPAPSEE</sequence>
<keyword evidence="3" id="KW-1185">Reference proteome</keyword>
<feature type="region of interest" description="Disordered" evidence="1">
    <location>
        <begin position="63"/>
        <end position="84"/>
    </location>
</feature>
<dbReference type="AlphaFoldDB" id="A3IZU6"/>
<evidence type="ECO:0000313" key="2">
    <source>
        <dbReference type="EMBL" id="EAZ88000.1"/>
    </source>
</evidence>
<reference evidence="2 3" key="1">
    <citation type="submission" date="2007-03" db="EMBL/GenBank/DDBJ databases">
        <authorList>
            <person name="Stal L."/>
            <person name="Ferriera S."/>
            <person name="Johnson J."/>
            <person name="Kravitz S."/>
            <person name="Beeson K."/>
            <person name="Sutton G."/>
            <person name="Rogers Y.-H."/>
            <person name="Friedman R."/>
            <person name="Frazier M."/>
            <person name="Venter J.C."/>
        </authorList>
    </citation>
    <scope>NUCLEOTIDE SEQUENCE [LARGE SCALE GENOMIC DNA]</scope>
    <source>
        <strain evidence="2 3">CCY0110</strain>
    </source>
</reference>
<accession>A3IZU6</accession>
<organism evidence="2 3">
    <name type="scientific">Crocosphaera chwakensis CCY0110</name>
    <dbReference type="NCBI Taxonomy" id="391612"/>
    <lineage>
        <taxon>Bacteria</taxon>
        <taxon>Bacillati</taxon>
        <taxon>Cyanobacteriota</taxon>
        <taxon>Cyanophyceae</taxon>
        <taxon>Oscillatoriophycideae</taxon>
        <taxon>Chroococcales</taxon>
        <taxon>Aphanothecaceae</taxon>
        <taxon>Crocosphaera</taxon>
        <taxon>Crocosphaera chwakensis</taxon>
    </lineage>
</organism>
<dbReference type="Proteomes" id="UP000003781">
    <property type="component" value="Unassembled WGS sequence"/>
</dbReference>
<feature type="compositionally biased region" description="Basic and acidic residues" evidence="1">
    <location>
        <begin position="66"/>
        <end position="78"/>
    </location>
</feature>
<comment type="caution">
    <text evidence="2">The sequence shown here is derived from an EMBL/GenBank/DDBJ whole genome shotgun (WGS) entry which is preliminary data.</text>
</comment>
<gene>
    <name evidence="2" type="ORF">CY0110_28984</name>
</gene>
<evidence type="ECO:0000313" key="3">
    <source>
        <dbReference type="Proteomes" id="UP000003781"/>
    </source>
</evidence>
<name>A3IZU6_9CHRO</name>
<proteinExistence type="predicted"/>
<dbReference type="EMBL" id="AAXW01000120">
    <property type="protein sequence ID" value="EAZ88000.1"/>
    <property type="molecule type" value="Genomic_DNA"/>
</dbReference>
<evidence type="ECO:0000256" key="1">
    <source>
        <dbReference type="SAM" id="MobiDB-lite"/>
    </source>
</evidence>
<dbReference type="RefSeq" id="WP_008278910.1">
    <property type="nucleotide sequence ID" value="NZ_AAXW01000120.1"/>
</dbReference>